<dbReference type="GO" id="GO:0005829">
    <property type="term" value="C:cytosol"/>
    <property type="evidence" value="ECO:0007669"/>
    <property type="project" value="TreeGrafter"/>
</dbReference>
<evidence type="ECO:0000256" key="2">
    <source>
        <dbReference type="ARBA" id="ARBA00023125"/>
    </source>
</evidence>
<dbReference type="SMART" id="SM00530">
    <property type="entry name" value="HTH_XRE"/>
    <property type="match status" value="1"/>
</dbReference>
<keyword evidence="6" id="KW-1185">Reference proteome</keyword>
<dbReference type="GO" id="GO:0003677">
    <property type="term" value="F:DNA binding"/>
    <property type="evidence" value="ECO:0007669"/>
    <property type="project" value="UniProtKB-KW"/>
</dbReference>
<organism evidence="5 6">
    <name type="scientific">Microbacterium laevaniformans</name>
    <dbReference type="NCBI Taxonomy" id="36807"/>
    <lineage>
        <taxon>Bacteria</taxon>
        <taxon>Bacillati</taxon>
        <taxon>Actinomycetota</taxon>
        <taxon>Actinomycetes</taxon>
        <taxon>Micrococcales</taxon>
        <taxon>Microbacteriaceae</taxon>
        <taxon>Microbacterium</taxon>
    </lineage>
</organism>
<protein>
    <submittedName>
        <fullName evidence="5">Anaerobic benzoate catabolism transcriptional regulator</fullName>
    </submittedName>
</protein>
<evidence type="ECO:0000259" key="4">
    <source>
        <dbReference type="PROSITE" id="PS50943"/>
    </source>
</evidence>
<dbReference type="GO" id="GO:0003700">
    <property type="term" value="F:DNA-binding transcription factor activity"/>
    <property type="evidence" value="ECO:0007669"/>
    <property type="project" value="TreeGrafter"/>
</dbReference>
<dbReference type="SUPFAM" id="SSF47413">
    <property type="entry name" value="lambda repressor-like DNA-binding domains"/>
    <property type="match status" value="1"/>
</dbReference>
<reference evidence="5 6" key="1">
    <citation type="submission" date="2016-01" db="EMBL/GenBank/DDBJ databases">
        <title>Draft genome sequences of Microbacterium laevaniformans LCDC 91-0039 and the type strain of Microbacterium hominis LCDC 84-209.</title>
        <authorList>
            <person name="Bernier A.-M."/>
            <person name="Bernard K."/>
        </authorList>
    </citation>
    <scope>NUCLEOTIDE SEQUENCE [LARGE SCALE GENOMIC DNA]</scope>
    <source>
        <strain evidence="5 6">LCDC 91-0039</strain>
    </source>
</reference>
<evidence type="ECO:0000256" key="1">
    <source>
        <dbReference type="ARBA" id="ARBA00023015"/>
    </source>
</evidence>
<comment type="caution">
    <text evidence="5">The sequence shown here is derived from an EMBL/GenBank/DDBJ whole genome shotgun (WGS) entry which is preliminary data.</text>
</comment>
<gene>
    <name evidence="5" type="ORF">Mlaev_00654</name>
</gene>
<dbReference type="InterPro" id="IPR050807">
    <property type="entry name" value="TransReg_Diox_bact_type"/>
</dbReference>
<sequence length="58" mass="6353">MRVRELRQSAGLSQEQLAHQAGLDRSYVGQVERGERNVSLDNIHRLAEALGVSPGALL</sequence>
<evidence type="ECO:0000313" key="6">
    <source>
        <dbReference type="Proteomes" id="UP000075357"/>
    </source>
</evidence>
<keyword evidence="3" id="KW-0804">Transcription</keyword>
<dbReference type="STRING" id="36807.Mlaev_00654"/>
<evidence type="ECO:0000313" key="5">
    <source>
        <dbReference type="EMBL" id="KXZ61395.1"/>
    </source>
</evidence>
<dbReference type="PROSITE" id="PS50943">
    <property type="entry name" value="HTH_CROC1"/>
    <property type="match status" value="1"/>
</dbReference>
<dbReference type="InterPro" id="IPR010982">
    <property type="entry name" value="Lambda_DNA-bd_dom_sf"/>
</dbReference>
<feature type="domain" description="HTH cro/C1-type" evidence="4">
    <location>
        <begin position="3"/>
        <end position="57"/>
    </location>
</feature>
<keyword evidence="2" id="KW-0238">DNA-binding</keyword>
<dbReference type="Gene3D" id="1.10.260.40">
    <property type="entry name" value="lambda repressor-like DNA-binding domains"/>
    <property type="match status" value="1"/>
</dbReference>
<dbReference type="Proteomes" id="UP000075357">
    <property type="component" value="Unassembled WGS sequence"/>
</dbReference>
<dbReference type="InterPro" id="IPR001387">
    <property type="entry name" value="Cro/C1-type_HTH"/>
</dbReference>
<proteinExistence type="predicted"/>
<dbReference type="PANTHER" id="PTHR46797">
    <property type="entry name" value="HTH-TYPE TRANSCRIPTIONAL REGULATOR"/>
    <property type="match status" value="1"/>
</dbReference>
<dbReference type="CDD" id="cd00093">
    <property type="entry name" value="HTH_XRE"/>
    <property type="match status" value="1"/>
</dbReference>
<dbReference type="Pfam" id="PF01381">
    <property type="entry name" value="HTH_3"/>
    <property type="match status" value="1"/>
</dbReference>
<accession>A0A150HH82</accession>
<evidence type="ECO:0000256" key="3">
    <source>
        <dbReference type="ARBA" id="ARBA00023163"/>
    </source>
</evidence>
<dbReference type="EMBL" id="LRAD01000019">
    <property type="protein sequence ID" value="KXZ61395.1"/>
    <property type="molecule type" value="Genomic_DNA"/>
</dbReference>
<name>A0A150HH82_9MICO</name>
<keyword evidence="1" id="KW-0805">Transcription regulation</keyword>
<dbReference type="PANTHER" id="PTHR46797:SF23">
    <property type="entry name" value="HTH-TYPE TRANSCRIPTIONAL REGULATOR SUTR"/>
    <property type="match status" value="1"/>
</dbReference>
<dbReference type="AlphaFoldDB" id="A0A150HH82"/>